<reference evidence="1 2" key="1">
    <citation type="submission" date="2013-11" db="EMBL/GenBank/DDBJ databases">
        <title>The Genome Sequence of Phytophthora parasitica P1569.</title>
        <authorList>
            <consortium name="The Broad Institute Genomics Platform"/>
            <person name="Russ C."/>
            <person name="Tyler B."/>
            <person name="Panabieres F."/>
            <person name="Shan W."/>
            <person name="Tripathy S."/>
            <person name="Grunwald N."/>
            <person name="Machado M."/>
            <person name="Johnson C.S."/>
            <person name="Arredondo F."/>
            <person name="Hong C."/>
            <person name="Coffey M."/>
            <person name="Young S.K."/>
            <person name="Zeng Q."/>
            <person name="Gargeya S."/>
            <person name="Fitzgerald M."/>
            <person name="Abouelleil A."/>
            <person name="Alvarado L."/>
            <person name="Chapman S.B."/>
            <person name="Gainer-Dewar J."/>
            <person name="Goldberg J."/>
            <person name="Griggs A."/>
            <person name="Gujja S."/>
            <person name="Hansen M."/>
            <person name="Howarth C."/>
            <person name="Imamovic A."/>
            <person name="Ireland A."/>
            <person name="Larimer J."/>
            <person name="McCowan C."/>
            <person name="Murphy C."/>
            <person name="Pearson M."/>
            <person name="Poon T.W."/>
            <person name="Priest M."/>
            <person name="Roberts A."/>
            <person name="Saif S."/>
            <person name="Shea T."/>
            <person name="Sykes S."/>
            <person name="Wortman J."/>
            <person name="Nusbaum C."/>
            <person name="Birren B."/>
        </authorList>
    </citation>
    <scope>NUCLEOTIDE SEQUENCE [LARGE SCALE GENOMIC DNA]</scope>
    <source>
        <strain evidence="1 2">P1569</strain>
    </source>
</reference>
<dbReference type="HOGENOM" id="CLU_1405040_0_0_1"/>
<evidence type="ECO:0000313" key="1">
    <source>
        <dbReference type="EMBL" id="ETI39493.1"/>
    </source>
</evidence>
<organism evidence="1 2">
    <name type="scientific">Phytophthora nicotianae P1569</name>
    <dbReference type="NCBI Taxonomy" id="1317065"/>
    <lineage>
        <taxon>Eukaryota</taxon>
        <taxon>Sar</taxon>
        <taxon>Stramenopiles</taxon>
        <taxon>Oomycota</taxon>
        <taxon>Peronosporomycetes</taxon>
        <taxon>Peronosporales</taxon>
        <taxon>Peronosporaceae</taxon>
        <taxon>Phytophthora</taxon>
    </lineage>
</organism>
<protein>
    <submittedName>
        <fullName evidence="1">Uncharacterized protein</fullName>
    </submittedName>
</protein>
<comment type="caution">
    <text evidence="1">The sequence shown here is derived from an EMBL/GenBank/DDBJ whole genome shotgun (WGS) entry which is preliminary data.</text>
</comment>
<keyword evidence="2" id="KW-1185">Reference proteome</keyword>
<dbReference type="EMBL" id="ANIZ01002604">
    <property type="protein sequence ID" value="ETI39493.1"/>
    <property type="molecule type" value="Genomic_DNA"/>
</dbReference>
<dbReference type="AlphaFoldDB" id="V9ELX0"/>
<proteinExistence type="predicted"/>
<dbReference type="Proteomes" id="UP000018721">
    <property type="component" value="Unassembled WGS sequence"/>
</dbReference>
<name>V9ELX0_PHYNI</name>
<sequence length="194" mass="21041">MVATGVPANVVEASLQDSAGTENANGEPGLNTRATNYLPVACTVDGDPNMMTRGAQACTGLCSDEESGVETGSEEERREWTVAKNAARLKEMKHTGWEYIKVWDDPTYADIYDGLSADSVLAVAEDPLALLFYYLPPRFIHAKQRATGGDVEEIGDIRRLLADVQPVEPWDVLRVTAPLVARMLAPVRKGIAAH</sequence>
<dbReference type="OrthoDB" id="117306at2759"/>
<gene>
    <name evidence="1" type="ORF">F443_14925</name>
</gene>
<accession>V9ELX0</accession>
<evidence type="ECO:0000313" key="2">
    <source>
        <dbReference type="Proteomes" id="UP000018721"/>
    </source>
</evidence>